<dbReference type="EMBL" id="JBHSGW010000025">
    <property type="protein sequence ID" value="MFC4740081.1"/>
    <property type="molecule type" value="Genomic_DNA"/>
</dbReference>
<organism evidence="2 3">
    <name type="scientific">Flavobacterium ponti</name>
    <dbReference type="NCBI Taxonomy" id="665133"/>
    <lineage>
        <taxon>Bacteria</taxon>
        <taxon>Pseudomonadati</taxon>
        <taxon>Bacteroidota</taxon>
        <taxon>Flavobacteriia</taxon>
        <taxon>Flavobacteriales</taxon>
        <taxon>Flavobacteriaceae</taxon>
        <taxon>Flavobacterium</taxon>
    </lineage>
</organism>
<evidence type="ECO:0000256" key="1">
    <source>
        <dbReference type="SAM" id="Phobius"/>
    </source>
</evidence>
<name>A0ABV9P5T4_9FLAO</name>
<keyword evidence="1" id="KW-1133">Transmembrane helix</keyword>
<evidence type="ECO:0000313" key="3">
    <source>
        <dbReference type="Proteomes" id="UP001595885"/>
    </source>
</evidence>
<protein>
    <submittedName>
        <fullName evidence="2">Uncharacterized protein</fullName>
    </submittedName>
</protein>
<sequence length="96" mass="11221">MKSQSLKILSIIPFFIGVTIVVFVVKENYYDKKFNATKLNITIENLKDNWGKPDCEFVPEKKTDCRVIKYEKSIFGQYVFLSDEKDKLIVTKAFDD</sequence>
<dbReference type="RefSeq" id="WP_379740734.1">
    <property type="nucleotide sequence ID" value="NZ_JBHSGW010000025.1"/>
</dbReference>
<proteinExistence type="predicted"/>
<dbReference type="Proteomes" id="UP001595885">
    <property type="component" value="Unassembled WGS sequence"/>
</dbReference>
<keyword evidence="1" id="KW-0812">Transmembrane</keyword>
<keyword evidence="1" id="KW-0472">Membrane</keyword>
<accession>A0ABV9P5T4</accession>
<keyword evidence="3" id="KW-1185">Reference proteome</keyword>
<evidence type="ECO:0000313" key="2">
    <source>
        <dbReference type="EMBL" id="MFC4740081.1"/>
    </source>
</evidence>
<gene>
    <name evidence="2" type="ORF">ACFO3U_08745</name>
</gene>
<reference evidence="3" key="1">
    <citation type="journal article" date="2019" name="Int. J. Syst. Evol. Microbiol.">
        <title>The Global Catalogue of Microorganisms (GCM) 10K type strain sequencing project: providing services to taxonomists for standard genome sequencing and annotation.</title>
        <authorList>
            <consortium name="The Broad Institute Genomics Platform"/>
            <consortium name="The Broad Institute Genome Sequencing Center for Infectious Disease"/>
            <person name="Wu L."/>
            <person name="Ma J."/>
        </authorList>
    </citation>
    <scope>NUCLEOTIDE SEQUENCE [LARGE SCALE GENOMIC DNA]</scope>
    <source>
        <strain evidence="3">CCUG 50349</strain>
    </source>
</reference>
<feature type="transmembrane region" description="Helical" evidence="1">
    <location>
        <begin position="6"/>
        <end position="25"/>
    </location>
</feature>
<comment type="caution">
    <text evidence="2">The sequence shown here is derived from an EMBL/GenBank/DDBJ whole genome shotgun (WGS) entry which is preliminary data.</text>
</comment>